<dbReference type="RefSeq" id="WP_406582286.1">
    <property type="nucleotide sequence ID" value="NZ_JBJHQH010000017.1"/>
</dbReference>
<dbReference type="Pfam" id="PF08352">
    <property type="entry name" value="oligo_HPY"/>
    <property type="match status" value="1"/>
</dbReference>
<proteinExistence type="inferred from homology"/>
<dbReference type="PANTHER" id="PTHR43776:SF8">
    <property type="entry name" value="ABC TRANSPORTER, ATP-BINDING PROTEIN"/>
    <property type="match status" value="1"/>
</dbReference>
<gene>
    <name evidence="6" type="ORF">ACJEBI_20170</name>
</gene>
<dbReference type="InterPro" id="IPR003593">
    <property type="entry name" value="AAA+_ATPase"/>
</dbReference>
<evidence type="ECO:0000256" key="1">
    <source>
        <dbReference type="ARBA" id="ARBA00005417"/>
    </source>
</evidence>
<organism evidence="6 7">
    <name type="scientific">Bacillus salipaludis</name>
    <dbReference type="NCBI Taxonomy" id="2547811"/>
    <lineage>
        <taxon>Bacteria</taxon>
        <taxon>Bacillati</taxon>
        <taxon>Bacillota</taxon>
        <taxon>Bacilli</taxon>
        <taxon>Bacillales</taxon>
        <taxon>Bacillaceae</taxon>
        <taxon>Bacillus</taxon>
    </lineage>
</organism>
<protein>
    <submittedName>
        <fullName evidence="6">ABC transporter ATP-binding protein</fullName>
    </submittedName>
</protein>
<dbReference type="PROSITE" id="PS50893">
    <property type="entry name" value="ABC_TRANSPORTER_2"/>
    <property type="match status" value="1"/>
</dbReference>
<sequence length="322" mass="36198">MAELLVESKGLKKYFPVSKGLFGQNKSYVRAVDGVSLSIRKGETLGLVGESGCGKSTTGRMMMRLLAPTKGEIWFNGQDISKLNDKQLREVRKDFQMIFQDPYASLNPRMTVGEIIAEPLIVHNMMEKKERERRVHELLECVGLTHYHANRYAHEFSGGQRQRIGIARALSVNPKLIVADEPVSALDVSIQSQVLNLMQDLQKELGLTYLFISHDLSVVEHISDRVGVMYLGKIVEISHKESLYENPLHPYTKALMSAVPVANPRMKKERIILEGDIPSPSNPPTGCTFHPRCRSCMEICKTTVPELKEIEPGHFAACHLYV</sequence>
<dbReference type="InterPro" id="IPR050319">
    <property type="entry name" value="ABC_transp_ATP-bind"/>
</dbReference>
<evidence type="ECO:0000313" key="6">
    <source>
        <dbReference type="EMBL" id="MFK9093785.1"/>
    </source>
</evidence>
<comment type="caution">
    <text evidence="6">The sequence shown here is derived from an EMBL/GenBank/DDBJ whole genome shotgun (WGS) entry which is preliminary data.</text>
</comment>
<dbReference type="NCBIfam" id="NF008453">
    <property type="entry name" value="PRK11308.1"/>
    <property type="match status" value="1"/>
</dbReference>
<dbReference type="Gene3D" id="3.40.50.300">
    <property type="entry name" value="P-loop containing nucleotide triphosphate hydrolases"/>
    <property type="match status" value="1"/>
</dbReference>
<dbReference type="InterPro" id="IPR013563">
    <property type="entry name" value="Oligopep_ABC_C"/>
</dbReference>
<dbReference type="Proteomes" id="UP001623041">
    <property type="component" value="Unassembled WGS sequence"/>
</dbReference>
<evidence type="ECO:0000313" key="7">
    <source>
        <dbReference type="Proteomes" id="UP001623041"/>
    </source>
</evidence>
<dbReference type="SMART" id="SM00382">
    <property type="entry name" value="AAA"/>
    <property type="match status" value="1"/>
</dbReference>
<evidence type="ECO:0000256" key="4">
    <source>
        <dbReference type="ARBA" id="ARBA00022840"/>
    </source>
</evidence>
<dbReference type="PROSITE" id="PS00211">
    <property type="entry name" value="ABC_TRANSPORTER_1"/>
    <property type="match status" value="1"/>
</dbReference>
<evidence type="ECO:0000259" key="5">
    <source>
        <dbReference type="PROSITE" id="PS50893"/>
    </source>
</evidence>
<evidence type="ECO:0000256" key="3">
    <source>
        <dbReference type="ARBA" id="ARBA00022741"/>
    </source>
</evidence>
<feature type="domain" description="ABC transporter" evidence="5">
    <location>
        <begin position="6"/>
        <end position="256"/>
    </location>
</feature>
<accession>A0ABW8RJV2</accession>
<reference evidence="6 7" key="1">
    <citation type="submission" date="2024-11" db="EMBL/GenBank/DDBJ databases">
        <authorList>
            <person name="Lucas J.A."/>
        </authorList>
    </citation>
    <scope>NUCLEOTIDE SEQUENCE [LARGE SCALE GENOMIC DNA]</scope>
    <source>
        <strain evidence="6 7">Z 5.4</strain>
    </source>
</reference>
<keyword evidence="3" id="KW-0547">Nucleotide-binding</keyword>
<dbReference type="SUPFAM" id="SSF52540">
    <property type="entry name" value="P-loop containing nucleoside triphosphate hydrolases"/>
    <property type="match status" value="1"/>
</dbReference>
<keyword evidence="2" id="KW-0813">Transport</keyword>
<dbReference type="PANTHER" id="PTHR43776">
    <property type="entry name" value="TRANSPORT ATP-BINDING PROTEIN"/>
    <property type="match status" value="1"/>
</dbReference>
<dbReference type="InterPro" id="IPR003439">
    <property type="entry name" value="ABC_transporter-like_ATP-bd"/>
</dbReference>
<keyword evidence="4 6" id="KW-0067">ATP-binding</keyword>
<dbReference type="InterPro" id="IPR017871">
    <property type="entry name" value="ABC_transporter-like_CS"/>
</dbReference>
<comment type="similarity">
    <text evidence="1">Belongs to the ABC transporter superfamily.</text>
</comment>
<dbReference type="CDD" id="cd03257">
    <property type="entry name" value="ABC_NikE_OppD_transporters"/>
    <property type="match status" value="1"/>
</dbReference>
<keyword evidence="7" id="KW-1185">Reference proteome</keyword>
<dbReference type="GO" id="GO:0005524">
    <property type="term" value="F:ATP binding"/>
    <property type="evidence" value="ECO:0007669"/>
    <property type="project" value="UniProtKB-KW"/>
</dbReference>
<dbReference type="EMBL" id="JBJHQH010000017">
    <property type="protein sequence ID" value="MFK9093785.1"/>
    <property type="molecule type" value="Genomic_DNA"/>
</dbReference>
<name>A0ABW8RJV2_9BACI</name>
<dbReference type="NCBIfam" id="TIGR01727">
    <property type="entry name" value="oligo_HPY"/>
    <property type="match status" value="1"/>
</dbReference>
<dbReference type="Pfam" id="PF00005">
    <property type="entry name" value="ABC_tran"/>
    <property type="match status" value="1"/>
</dbReference>
<evidence type="ECO:0000256" key="2">
    <source>
        <dbReference type="ARBA" id="ARBA00022448"/>
    </source>
</evidence>
<dbReference type="InterPro" id="IPR027417">
    <property type="entry name" value="P-loop_NTPase"/>
</dbReference>